<dbReference type="STRING" id="649638.Trad_1506"/>
<dbReference type="PANTHER" id="PTHR34571:SF1">
    <property type="entry name" value="(S)-UREIDOGLYCINE AMINOHYDROLASE"/>
    <property type="match status" value="1"/>
</dbReference>
<name>D7CXM5_TRURR</name>
<dbReference type="NCBIfam" id="TIGR03214">
    <property type="entry name" value="ura-cupin"/>
    <property type="match status" value="1"/>
</dbReference>
<dbReference type="eggNOG" id="COG3257">
    <property type="taxonomic scope" value="Bacteria"/>
</dbReference>
<protein>
    <submittedName>
        <fullName evidence="1">Cupin 2 conserved barrel domain protein</fullName>
    </submittedName>
</protein>
<proteinExistence type="predicted"/>
<dbReference type="CDD" id="cd02211">
    <property type="entry name" value="cupin_UGlyAH_N"/>
    <property type="match status" value="1"/>
</dbReference>
<sequence>MTLTPFGHTRTRVTPTHALLSPDGHVATRLPGWEATDTVVLISPQLGARFTQLLAHLGAGGAWSGAVPGGLERFVFVVAGEVVLALAGETHALPPHGYAYVPPETPHTLRAAAPATLCVFERRYVPLDGASRSSALAEGPVALTSAPEVVVGNAAEVPGEPFLGDEGVRVRKLLPEARAFDLMVSTMTFAPGSSLPYAETHVMEHGLLMLAGGGVYRLAESWYPVAAGDAIYMAPYCPQWFGALGKVPSTYLLYKDAPREPFALEAGS</sequence>
<dbReference type="InterPro" id="IPR017627">
    <property type="entry name" value="UGHY"/>
</dbReference>
<dbReference type="AlphaFoldDB" id="D7CXM5"/>
<dbReference type="KEGG" id="tra:Trad_1506"/>
<dbReference type="Gene3D" id="2.60.120.10">
    <property type="entry name" value="Jelly Rolls"/>
    <property type="match status" value="1"/>
</dbReference>
<gene>
    <name evidence="1" type="ordered locus">Trad_1506</name>
</gene>
<dbReference type="SUPFAM" id="SSF51182">
    <property type="entry name" value="RmlC-like cupins"/>
    <property type="match status" value="1"/>
</dbReference>
<dbReference type="HOGENOM" id="CLU_056083_0_0_0"/>
<reference evidence="2" key="1">
    <citation type="submission" date="2010-05" db="EMBL/GenBank/DDBJ databases">
        <title>The complete genome of Truepera radiovictris DSM 17093.</title>
        <authorList>
            <consortium name="US DOE Joint Genome Institute (JGI-PGF)"/>
            <person name="Lucas S."/>
            <person name="Copeland A."/>
            <person name="Lapidus A."/>
            <person name="Glavina del Rio T."/>
            <person name="Dalin E."/>
            <person name="Tice H."/>
            <person name="Bruce D."/>
            <person name="Goodwin L."/>
            <person name="Pitluck S."/>
            <person name="Kyrpides N."/>
            <person name="Mavromatis K."/>
            <person name="Ovchinnikova G."/>
            <person name="Munk A.C."/>
            <person name="Detter J.C."/>
            <person name="Han C."/>
            <person name="Tapia R."/>
            <person name="Land M."/>
            <person name="Hauser L."/>
            <person name="Markowitz V."/>
            <person name="Cheng J.-F."/>
            <person name="Hugenholtz P."/>
            <person name="Woyke T."/>
            <person name="Wu D."/>
            <person name="Tindall B."/>
            <person name="Pomrenke H.G."/>
            <person name="Brambilla E."/>
            <person name="Klenk H.-P."/>
            <person name="Eisen J.A."/>
        </authorList>
    </citation>
    <scope>NUCLEOTIDE SEQUENCE [LARGE SCALE GENOMIC DNA]</scope>
    <source>
        <strain evidence="2">DSM 17093 / CIP 108686 / LMG 22925 / RQ-24</strain>
    </source>
</reference>
<dbReference type="RefSeq" id="WP_013177995.1">
    <property type="nucleotide sequence ID" value="NC_014221.1"/>
</dbReference>
<dbReference type="InterPro" id="IPR044704">
    <property type="entry name" value="UGlyAH_cupin_N"/>
</dbReference>
<dbReference type="GO" id="GO:0071522">
    <property type="term" value="F:ureidoglycine aminohydrolase activity"/>
    <property type="evidence" value="ECO:0007669"/>
    <property type="project" value="InterPro"/>
</dbReference>
<dbReference type="EMBL" id="CP002049">
    <property type="protein sequence ID" value="ADI14627.1"/>
    <property type="molecule type" value="Genomic_DNA"/>
</dbReference>
<dbReference type="OrthoDB" id="9814939at2"/>
<dbReference type="InterPro" id="IPR044697">
    <property type="entry name" value="UGlyAH_cupin_C"/>
</dbReference>
<dbReference type="InterPro" id="IPR014710">
    <property type="entry name" value="RmlC-like_jellyroll"/>
</dbReference>
<dbReference type="CDD" id="cd02212">
    <property type="entry name" value="cupin_UGlyAH_C"/>
    <property type="match status" value="1"/>
</dbReference>
<evidence type="ECO:0000313" key="1">
    <source>
        <dbReference type="EMBL" id="ADI14627.1"/>
    </source>
</evidence>
<dbReference type="InterPro" id="IPR011051">
    <property type="entry name" value="RmlC_Cupin_sf"/>
</dbReference>
<keyword evidence="2" id="KW-1185">Reference proteome</keyword>
<organism evidence="1 2">
    <name type="scientific">Truepera radiovictrix (strain DSM 17093 / CIP 108686 / LMG 22925 / RQ-24)</name>
    <dbReference type="NCBI Taxonomy" id="649638"/>
    <lineage>
        <taxon>Bacteria</taxon>
        <taxon>Thermotogati</taxon>
        <taxon>Deinococcota</taxon>
        <taxon>Deinococci</taxon>
        <taxon>Trueperales</taxon>
        <taxon>Trueperaceae</taxon>
        <taxon>Truepera</taxon>
    </lineage>
</organism>
<dbReference type="Proteomes" id="UP000000379">
    <property type="component" value="Chromosome"/>
</dbReference>
<dbReference type="PANTHER" id="PTHR34571">
    <property type="entry name" value="(S)-UREIDOGLYCINE AMINOHYDROLASE"/>
    <property type="match status" value="1"/>
</dbReference>
<evidence type="ECO:0000313" key="2">
    <source>
        <dbReference type="Proteomes" id="UP000000379"/>
    </source>
</evidence>
<reference evidence="1 2" key="2">
    <citation type="journal article" date="2011" name="Stand. Genomic Sci.">
        <title>Complete genome sequence of Truepera radiovictrix type strain (RQ-24).</title>
        <authorList>
            <person name="Ivanova N."/>
            <person name="Rohde C."/>
            <person name="Munk C."/>
            <person name="Nolan M."/>
            <person name="Lucas S."/>
            <person name="Del Rio T.G."/>
            <person name="Tice H."/>
            <person name="Deshpande S."/>
            <person name="Cheng J.F."/>
            <person name="Tapia R."/>
            <person name="Han C."/>
            <person name="Goodwin L."/>
            <person name="Pitluck S."/>
            <person name="Liolios K."/>
            <person name="Mavromatis K."/>
            <person name="Mikhailova N."/>
            <person name="Pati A."/>
            <person name="Chen A."/>
            <person name="Palaniappan K."/>
            <person name="Land M."/>
            <person name="Hauser L."/>
            <person name="Chang Y.J."/>
            <person name="Jeffries C.D."/>
            <person name="Brambilla E."/>
            <person name="Rohde M."/>
            <person name="Goker M."/>
            <person name="Tindall B.J."/>
            <person name="Woyke T."/>
            <person name="Bristow J."/>
            <person name="Eisen J.A."/>
            <person name="Markowitz V."/>
            <person name="Hugenholtz P."/>
            <person name="Kyrpides N.C."/>
            <person name="Klenk H.P."/>
            <person name="Lapidus A."/>
        </authorList>
    </citation>
    <scope>NUCLEOTIDE SEQUENCE [LARGE SCALE GENOMIC DNA]</scope>
    <source>
        <strain evidence="2">DSM 17093 / CIP 108686 / LMG 22925 / RQ-24</strain>
    </source>
</reference>
<accession>D7CXM5</accession>